<dbReference type="Gene3D" id="3.80.10.10">
    <property type="entry name" value="Ribonuclease Inhibitor"/>
    <property type="match status" value="1"/>
</dbReference>
<dbReference type="SUPFAM" id="SSF81383">
    <property type="entry name" value="F-box domain"/>
    <property type="match status" value="1"/>
</dbReference>
<dbReference type="InterPro" id="IPR036047">
    <property type="entry name" value="F-box-like_dom_sf"/>
</dbReference>
<dbReference type="AlphaFoldDB" id="A0A8H7D6W9"/>
<dbReference type="InterPro" id="IPR032675">
    <property type="entry name" value="LRR_dom_sf"/>
</dbReference>
<organism evidence="3 4">
    <name type="scientific">Mycena sanguinolenta</name>
    <dbReference type="NCBI Taxonomy" id="230812"/>
    <lineage>
        <taxon>Eukaryota</taxon>
        <taxon>Fungi</taxon>
        <taxon>Dikarya</taxon>
        <taxon>Basidiomycota</taxon>
        <taxon>Agaricomycotina</taxon>
        <taxon>Agaricomycetes</taxon>
        <taxon>Agaricomycetidae</taxon>
        <taxon>Agaricales</taxon>
        <taxon>Marasmiineae</taxon>
        <taxon>Mycenaceae</taxon>
        <taxon>Mycena</taxon>
    </lineage>
</organism>
<evidence type="ECO:0000256" key="1">
    <source>
        <dbReference type="SAM" id="Coils"/>
    </source>
</evidence>
<accession>A0A8H7D6W9</accession>
<feature type="coiled-coil region" evidence="1">
    <location>
        <begin position="12"/>
        <end position="39"/>
    </location>
</feature>
<dbReference type="OrthoDB" id="3249706at2759"/>
<keyword evidence="4" id="KW-1185">Reference proteome</keyword>
<dbReference type="Gene3D" id="1.20.1280.50">
    <property type="match status" value="1"/>
</dbReference>
<gene>
    <name evidence="3" type="ORF">MSAN_01137200</name>
</gene>
<sequence length="382" mass="42743">MLSSLALDRARIAELNSQILAVQNSLVALKNELKSVQARLDAYRYPILTMPNEMVSHIFVYTLPPYPLCSPLWGHFSPNALGQVCRKWRDIALSTPMLWRAPSFVLSSLWSPRGLCLALERGLKLFEAWLTRSGSCPLSIQLKDARSSAALTHVSLNRFAEIIIRHLHHVEHIDLSASDKVDLSQLASVSAVSLMPLLRVLKLGSWSTEDSFPVARFLNAPLLRSVHIIRLSSPSKLQLPWHQLTSLILEGVSARTSAAILQKTVNLVDFRLRPSMQTTPIDSDLPGDMSISLNHLESLEIERQWIAFLSSLTLPALQSLKITQCSAVADLWSLDNLLFRWGCNLERLHVTSKGSSNYFGDSTRDSYRSKFPSIPTILVEQC</sequence>
<proteinExistence type="predicted"/>
<dbReference type="InterPro" id="IPR001810">
    <property type="entry name" value="F-box_dom"/>
</dbReference>
<evidence type="ECO:0000313" key="3">
    <source>
        <dbReference type="EMBL" id="KAF7361063.1"/>
    </source>
</evidence>
<dbReference type="Pfam" id="PF12937">
    <property type="entry name" value="F-box-like"/>
    <property type="match status" value="1"/>
</dbReference>
<feature type="domain" description="F-box" evidence="2">
    <location>
        <begin position="48"/>
        <end position="103"/>
    </location>
</feature>
<dbReference type="Proteomes" id="UP000623467">
    <property type="component" value="Unassembled WGS sequence"/>
</dbReference>
<evidence type="ECO:0000259" key="2">
    <source>
        <dbReference type="Pfam" id="PF12937"/>
    </source>
</evidence>
<evidence type="ECO:0000313" key="4">
    <source>
        <dbReference type="Proteomes" id="UP000623467"/>
    </source>
</evidence>
<keyword evidence="1" id="KW-0175">Coiled coil</keyword>
<reference evidence="3" key="1">
    <citation type="submission" date="2020-05" db="EMBL/GenBank/DDBJ databases">
        <title>Mycena genomes resolve the evolution of fungal bioluminescence.</title>
        <authorList>
            <person name="Tsai I.J."/>
        </authorList>
    </citation>
    <scope>NUCLEOTIDE SEQUENCE</scope>
    <source>
        <strain evidence="3">160909Yilan</strain>
    </source>
</reference>
<dbReference type="SUPFAM" id="SSF52047">
    <property type="entry name" value="RNI-like"/>
    <property type="match status" value="1"/>
</dbReference>
<dbReference type="EMBL" id="JACAZH010000008">
    <property type="protein sequence ID" value="KAF7361063.1"/>
    <property type="molecule type" value="Genomic_DNA"/>
</dbReference>
<comment type="caution">
    <text evidence="3">The sequence shown here is derived from an EMBL/GenBank/DDBJ whole genome shotgun (WGS) entry which is preliminary data.</text>
</comment>
<protein>
    <submittedName>
        <fullName evidence="3">F-box domain-containing protein</fullName>
    </submittedName>
</protein>
<name>A0A8H7D6W9_9AGAR</name>